<dbReference type="EMBL" id="MCFH01000010">
    <property type="protein sequence ID" value="ORX54760.1"/>
    <property type="molecule type" value="Genomic_DNA"/>
</dbReference>
<keyword evidence="2" id="KW-0227">DNA damage</keyword>
<reference evidence="7 8" key="2">
    <citation type="submission" date="2016-08" db="EMBL/GenBank/DDBJ databases">
        <title>Pervasive Adenine N6-methylation of Active Genes in Fungi.</title>
        <authorList>
            <consortium name="DOE Joint Genome Institute"/>
            <person name="Mondo S.J."/>
            <person name="Dannebaum R.O."/>
            <person name="Kuo R.C."/>
            <person name="Labutti K."/>
            <person name="Haridas S."/>
            <person name="Kuo A."/>
            <person name="Salamov A."/>
            <person name="Ahrendt S.R."/>
            <person name="Lipzen A."/>
            <person name="Sullivan W."/>
            <person name="Andreopoulos W.B."/>
            <person name="Clum A."/>
            <person name="Lindquist E."/>
            <person name="Daum C."/>
            <person name="Ramamoorthy G.K."/>
            <person name="Gryganskyi A."/>
            <person name="Culley D."/>
            <person name="Magnuson J.K."/>
            <person name="James T.Y."/>
            <person name="O'Malley M.A."/>
            <person name="Stajich J.E."/>
            <person name="Spatafora J.W."/>
            <person name="Visel A."/>
            <person name="Grigoriev I.V."/>
        </authorList>
    </citation>
    <scope>NUCLEOTIDE SEQUENCE [LARGE SCALE GENOMIC DNA]</scope>
    <source>
        <strain evidence="8">finn</strain>
    </source>
</reference>
<dbReference type="Pfam" id="PF06632">
    <property type="entry name" value="XRCC4"/>
    <property type="match status" value="1"/>
</dbReference>
<evidence type="ECO:0000313" key="8">
    <source>
        <dbReference type="Proteomes" id="UP000193719"/>
    </source>
</evidence>
<dbReference type="GO" id="GO:0006303">
    <property type="term" value="P:double-strand break repair via nonhomologous end joining"/>
    <property type="evidence" value="ECO:0007669"/>
    <property type="project" value="UniProtKB-ARBA"/>
</dbReference>
<feature type="region of interest" description="Disordered" evidence="5">
    <location>
        <begin position="379"/>
        <end position="430"/>
    </location>
</feature>
<sequence length="430" mass="50827">MSSSIKNNKYHFFKLENDELNNNKIYIWTYWKLNIDNIENKNFNNNSEVFEIIISDGERLWNQTIKVKDILSYVKNIKEKDYYELMKKALSYTIQDKKEKFLYNWNLKDDISNFSIKLEISNSNNNSQNKFQYHLGNIDLLPIKKENKKKIYQLIYDDTINEYQKLKDENSLLSTANASLQKVQKEFSEQMEEIIKDKKKIEEFRELLNEKKRKIKNLMTTLKRKEEIINEYKRLNENQLNNSNEKVFGNNNEINNSDNSRKRKRTNHMSEEENEYEYEKDRLLNNKKSLKKGVNIDSKSNEKVVNEFNIDSNNDIDKFKNNNKKLNNNEDDDDTVTNNSSSNNNENNNMIKKENNSDSDSDISVLNLIPNIEVRTYTGSNKLPTLNNSVGLISLDTPSKTKNQKNNKDNKIKNDDSSTDDDIDKLLDMI</sequence>
<evidence type="ECO:0000256" key="2">
    <source>
        <dbReference type="ARBA" id="ARBA00022763"/>
    </source>
</evidence>
<feature type="compositionally biased region" description="Basic and acidic residues" evidence="5">
    <location>
        <begin position="406"/>
        <end position="416"/>
    </location>
</feature>
<dbReference type="GO" id="GO:0005634">
    <property type="term" value="C:nucleus"/>
    <property type="evidence" value="ECO:0007669"/>
    <property type="project" value="UniProtKB-SubCell"/>
</dbReference>
<evidence type="ECO:0000313" key="7">
    <source>
        <dbReference type="EMBL" id="ORX54760.1"/>
    </source>
</evidence>
<keyword evidence="8" id="KW-1185">Reference proteome</keyword>
<evidence type="ECO:0000256" key="3">
    <source>
        <dbReference type="ARBA" id="ARBA00023204"/>
    </source>
</evidence>
<protein>
    <recommendedName>
        <fullName evidence="6">XRCC4 N-terminal domain-containing protein</fullName>
    </recommendedName>
</protein>
<evidence type="ECO:0000256" key="4">
    <source>
        <dbReference type="ARBA" id="ARBA00023242"/>
    </source>
</evidence>
<keyword evidence="4" id="KW-0539">Nucleus</keyword>
<dbReference type="Proteomes" id="UP000193719">
    <property type="component" value="Unassembled WGS sequence"/>
</dbReference>
<organism evidence="7 8">
    <name type="scientific">Piromyces finnis</name>
    <dbReference type="NCBI Taxonomy" id="1754191"/>
    <lineage>
        <taxon>Eukaryota</taxon>
        <taxon>Fungi</taxon>
        <taxon>Fungi incertae sedis</taxon>
        <taxon>Chytridiomycota</taxon>
        <taxon>Chytridiomycota incertae sedis</taxon>
        <taxon>Neocallimastigomycetes</taxon>
        <taxon>Neocallimastigales</taxon>
        <taxon>Neocallimastigaceae</taxon>
        <taxon>Piromyces</taxon>
    </lineage>
</organism>
<dbReference type="InterPro" id="IPR053961">
    <property type="entry name" value="XRCC4_N"/>
</dbReference>
<dbReference type="AlphaFoldDB" id="A0A1Y1VH23"/>
<feature type="compositionally biased region" description="Low complexity" evidence="5">
    <location>
        <begin position="336"/>
        <end position="350"/>
    </location>
</feature>
<feature type="compositionally biased region" description="Polar residues" evidence="5">
    <location>
        <begin position="379"/>
        <end position="391"/>
    </location>
</feature>
<proteinExistence type="predicted"/>
<reference evidence="7 8" key="1">
    <citation type="submission" date="2016-08" db="EMBL/GenBank/DDBJ databases">
        <title>Genomes of anaerobic fungi encode conserved fungal cellulosomes for biomass hydrolysis.</title>
        <authorList>
            <consortium name="DOE Joint Genome Institute"/>
            <person name="Haitjema C.H."/>
            <person name="Gilmore S.P."/>
            <person name="Henske J.K."/>
            <person name="Solomon K.V."/>
            <person name="De Groot R."/>
            <person name="Kuo A."/>
            <person name="Mondo S.J."/>
            <person name="Salamov A.A."/>
            <person name="Labutti K."/>
            <person name="Zhao Z."/>
            <person name="Chiniquy J."/>
            <person name="Barry K."/>
            <person name="Brewer H.M."/>
            <person name="Purvine S.O."/>
            <person name="Wright A.T."/>
            <person name="Boxma B."/>
            <person name="Van Alen T."/>
            <person name="Hackstein J.H."/>
            <person name="Baker S.E."/>
            <person name="Grigoriev I.V."/>
            <person name="O'Malley M.A."/>
        </authorList>
    </citation>
    <scope>NUCLEOTIDE SEQUENCE [LARGE SCALE GENOMIC DNA]</scope>
    <source>
        <strain evidence="8">finn</strain>
    </source>
</reference>
<dbReference type="STRING" id="1754191.A0A1Y1VH23"/>
<feature type="region of interest" description="Disordered" evidence="5">
    <location>
        <begin position="240"/>
        <end position="280"/>
    </location>
</feature>
<accession>A0A1Y1VH23</accession>
<keyword evidence="3" id="KW-0234">DNA repair</keyword>
<feature type="domain" description="XRCC4 N-terminal" evidence="6">
    <location>
        <begin position="43"/>
        <end position="123"/>
    </location>
</feature>
<gene>
    <name evidence="7" type="ORF">BCR36DRAFT_396175</name>
</gene>
<dbReference type="Gene3D" id="2.170.210.10">
    <property type="entry name" value="DNA double-strand break repair and VJ recombination XRCC4, N-terminal"/>
    <property type="match status" value="1"/>
</dbReference>
<evidence type="ECO:0000256" key="1">
    <source>
        <dbReference type="ARBA" id="ARBA00004123"/>
    </source>
</evidence>
<dbReference type="InterPro" id="IPR038051">
    <property type="entry name" value="XRCC4-like_N_sf"/>
</dbReference>
<comment type="caution">
    <text evidence="7">The sequence shown here is derived from an EMBL/GenBank/DDBJ whole genome shotgun (WGS) entry which is preliminary data.</text>
</comment>
<name>A0A1Y1VH23_9FUNG</name>
<dbReference type="SUPFAM" id="SSF58022">
    <property type="entry name" value="XRCC4, C-terminal oligomerization domain"/>
    <property type="match status" value="1"/>
</dbReference>
<evidence type="ECO:0000259" key="6">
    <source>
        <dbReference type="Pfam" id="PF06632"/>
    </source>
</evidence>
<feature type="region of interest" description="Disordered" evidence="5">
    <location>
        <begin position="313"/>
        <end position="362"/>
    </location>
</feature>
<comment type="subcellular location">
    <subcellularLocation>
        <location evidence="1">Nucleus</location>
    </subcellularLocation>
</comment>
<evidence type="ECO:0000256" key="5">
    <source>
        <dbReference type="SAM" id="MobiDB-lite"/>
    </source>
</evidence>
<dbReference type="OrthoDB" id="10419585at2759"/>